<dbReference type="InterPro" id="IPR036779">
    <property type="entry name" value="LysM_dom_sf"/>
</dbReference>
<dbReference type="PANTHER" id="PTHR34700:SF4">
    <property type="entry name" value="PHAGE-LIKE ELEMENT PBSX PROTEIN XKDP"/>
    <property type="match status" value="1"/>
</dbReference>
<sequence length="404" mass="45277">MKKRIITLLVGMGLAVSAHVSAENLQLRHDAPVRYQVKRGDTLWGISGKFLKNPWQWSKLWGANRDAVRNPHLIYPGQTLVLSYVNGQPRLGFDTGSVTGDGIPVERLSPRIHEMSGGYGIKTINVNLYRMFMQHPQVIPQEESRVAPRLVSGPDNRLLYSRGERVYAYGVKEPGRYLVYRIRKDITDPQTHKFLGQEVVFSGIVSTLPYQDSALESRSEQDAGYLKDGQYYTRLHPLLKVPTESAQPMMVEEAVSEIRKGDLLLKMSDDIQNFQIMPHAPEQAVDAAVVSIFDGVSESGQFQTVTLNKGEADGVDKGTVLSLYKRSRQTKVELENQGKGRRSVVKYISIPAEEVGLAMVYRTNENLSSAIILESKTNINIGDLVSNPGRDLENMQNDLRHVKN</sequence>
<keyword evidence="4" id="KW-1185">Reference proteome</keyword>
<dbReference type="STRING" id="28091.SAMEA3174300_01899"/>
<dbReference type="SMART" id="SM00257">
    <property type="entry name" value="LysM"/>
    <property type="match status" value="1"/>
</dbReference>
<dbReference type="PROSITE" id="PS51782">
    <property type="entry name" value="LYSM"/>
    <property type="match status" value="1"/>
</dbReference>
<protein>
    <submittedName>
        <fullName evidence="3">Putative peptidoglycan-binding periplasmic protein</fullName>
    </submittedName>
</protein>
<name>A0A3S5F9S6_9NEIS</name>
<proteinExistence type="predicted"/>
<evidence type="ECO:0000313" key="4">
    <source>
        <dbReference type="Proteomes" id="UP000272771"/>
    </source>
</evidence>
<dbReference type="InterPro" id="IPR052196">
    <property type="entry name" value="Bact_Kbp"/>
</dbReference>
<dbReference type="Proteomes" id="UP000272771">
    <property type="component" value="Chromosome"/>
</dbReference>
<evidence type="ECO:0000313" key="3">
    <source>
        <dbReference type="EMBL" id="VEJ51387.1"/>
    </source>
</evidence>
<keyword evidence="1" id="KW-0732">Signal</keyword>
<dbReference type="RefSeq" id="WP_004285117.1">
    <property type="nucleotide sequence ID" value="NZ_CAUJRG010000009.1"/>
</dbReference>
<accession>A0A3S5F9S6</accession>
<dbReference type="SUPFAM" id="SSF54106">
    <property type="entry name" value="LysM domain"/>
    <property type="match status" value="1"/>
</dbReference>
<evidence type="ECO:0000256" key="1">
    <source>
        <dbReference type="SAM" id="SignalP"/>
    </source>
</evidence>
<evidence type="ECO:0000259" key="2">
    <source>
        <dbReference type="PROSITE" id="PS51782"/>
    </source>
</evidence>
<feature type="domain" description="LysM" evidence="2">
    <location>
        <begin position="33"/>
        <end position="82"/>
    </location>
</feature>
<dbReference type="CDD" id="cd00118">
    <property type="entry name" value="LysM"/>
    <property type="match status" value="1"/>
</dbReference>
<feature type="chain" id="PRO_5018558895" evidence="1">
    <location>
        <begin position="23"/>
        <end position="404"/>
    </location>
</feature>
<dbReference type="PANTHER" id="PTHR34700">
    <property type="entry name" value="POTASSIUM BINDING PROTEIN KBP"/>
    <property type="match status" value="1"/>
</dbReference>
<dbReference type="AlphaFoldDB" id="A0A3S5F9S6"/>
<organism evidence="3 4">
    <name type="scientific">Neisseria weaveri</name>
    <dbReference type="NCBI Taxonomy" id="28091"/>
    <lineage>
        <taxon>Bacteria</taxon>
        <taxon>Pseudomonadati</taxon>
        <taxon>Pseudomonadota</taxon>
        <taxon>Betaproteobacteria</taxon>
        <taxon>Neisseriales</taxon>
        <taxon>Neisseriaceae</taxon>
        <taxon>Neisseria</taxon>
    </lineage>
</organism>
<dbReference type="Pfam" id="PF01476">
    <property type="entry name" value="LysM"/>
    <property type="match status" value="1"/>
</dbReference>
<gene>
    <name evidence="3" type="ORF">NCTC12742_01271</name>
</gene>
<dbReference type="InterPro" id="IPR018392">
    <property type="entry name" value="LysM"/>
</dbReference>
<feature type="signal peptide" evidence="1">
    <location>
        <begin position="1"/>
        <end position="22"/>
    </location>
</feature>
<dbReference type="Gene3D" id="3.10.350.10">
    <property type="entry name" value="LysM domain"/>
    <property type="match status" value="1"/>
</dbReference>
<dbReference type="EMBL" id="LR134533">
    <property type="protein sequence ID" value="VEJ51387.1"/>
    <property type="molecule type" value="Genomic_DNA"/>
</dbReference>
<dbReference type="OrthoDB" id="9765158at2"/>
<reference evidence="3 4" key="1">
    <citation type="submission" date="2018-12" db="EMBL/GenBank/DDBJ databases">
        <authorList>
            <consortium name="Pathogen Informatics"/>
        </authorList>
    </citation>
    <scope>NUCLEOTIDE SEQUENCE [LARGE SCALE GENOMIC DNA]</scope>
    <source>
        <strain evidence="3 4">NCTC12742</strain>
    </source>
</reference>